<keyword evidence="2" id="KW-1185">Reference proteome</keyword>
<gene>
    <name evidence="1" type="ORF">H4683_001842</name>
</gene>
<dbReference type="RefSeq" id="WP_192598521.1">
    <property type="nucleotide sequence ID" value="NZ_JADBEL010000008.1"/>
</dbReference>
<reference evidence="1" key="1">
    <citation type="submission" date="2020-10" db="EMBL/GenBank/DDBJ databases">
        <title>Genomic Encyclopedia of Type Strains, Phase IV (KMG-IV): sequencing the most valuable type-strain genomes for metagenomic binning, comparative biology and taxonomic classification.</title>
        <authorList>
            <person name="Goeker M."/>
        </authorList>
    </citation>
    <scope>NUCLEOTIDE SEQUENCE</scope>
    <source>
        <strain evidence="1">DSM 13886</strain>
    </source>
</reference>
<proteinExistence type="predicted"/>
<evidence type="ECO:0000313" key="1">
    <source>
        <dbReference type="EMBL" id="MBE1554764.1"/>
    </source>
</evidence>
<protein>
    <submittedName>
        <fullName evidence="1">Uncharacterized protein</fullName>
    </submittedName>
</protein>
<dbReference type="EMBL" id="JADBEL010000008">
    <property type="protein sequence ID" value="MBE1554764.1"/>
    <property type="molecule type" value="Genomic_DNA"/>
</dbReference>
<comment type="caution">
    <text evidence="1">The sequence shown here is derived from an EMBL/GenBank/DDBJ whole genome shotgun (WGS) entry which is preliminary data.</text>
</comment>
<dbReference type="AlphaFoldDB" id="A0A927MHG5"/>
<dbReference type="Proteomes" id="UP000658225">
    <property type="component" value="Unassembled WGS sequence"/>
</dbReference>
<accession>A0A927MHG5</accession>
<evidence type="ECO:0000313" key="2">
    <source>
        <dbReference type="Proteomes" id="UP000658225"/>
    </source>
</evidence>
<sequence length="53" mass="6058">MRIVRGAKALVKYLDSIQCPLSGPTIQKLVKVREIPFRRPSPRVLIFKHEANS</sequence>
<organism evidence="1 2">
    <name type="scientific">Sporosarcina limicola</name>
    <dbReference type="NCBI Taxonomy" id="34101"/>
    <lineage>
        <taxon>Bacteria</taxon>
        <taxon>Bacillati</taxon>
        <taxon>Bacillota</taxon>
        <taxon>Bacilli</taxon>
        <taxon>Bacillales</taxon>
        <taxon>Caryophanaceae</taxon>
        <taxon>Sporosarcina</taxon>
    </lineage>
</organism>
<name>A0A927MHG5_9BACL</name>